<accession>A0A918XBC6</accession>
<keyword evidence="4" id="KW-1185">Reference proteome</keyword>
<evidence type="ECO:0000259" key="2">
    <source>
        <dbReference type="Pfam" id="PF00296"/>
    </source>
</evidence>
<dbReference type="InterPro" id="IPR011251">
    <property type="entry name" value="Luciferase-like_dom"/>
</dbReference>
<dbReference type="Proteomes" id="UP000654947">
    <property type="component" value="Unassembled WGS sequence"/>
</dbReference>
<dbReference type="InterPro" id="IPR036661">
    <property type="entry name" value="Luciferase-like_sf"/>
</dbReference>
<dbReference type="EMBL" id="BMXL01000005">
    <property type="protein sequence ID" value="GHD21609.1"/>
    <property type="molecule type" value="Genomic_DNA"/>
</dbReference>
<dbReference type="Pfam" id="PF00296">
    <property type="entry name" value="Bac_luciferase"/>
    <property type="match status" value="1"/>
</dbReference>
<gene>
    <name evidence="3" type="ORF">GCM10007147_15220</name>
</gene>
<comment type="similarity">
    <text evidence="1">To bacterial alkanal monooxygenase alpha and beta chains.</text>
</comment>
<dbReference type="InterPro" id="IPR019949">
    <property type="entry name" value="CmoO-like"/>
</dbReference>
<comment type="caution">
    <text evidence="3">The sequence shown here is derived from an EMBL/GenBank/DDBJ whole genome shotgun (WGS) entry which is preliminary data.</text>
</comment>
<protein>
    <submittedName>
        <fullName evidence="3">Alkane 1-monooxygenase</fullName>
    </submittedName>
</protein>
<evidence type="ECO:0000313" key="4">
    <source>
        <dbReference type="Proteomes" id="UP000654947"/>
    </source>
</evidence>
<sequence>MPSDVALSVLEHASVSEGSTPGKSLRSARELAQNLERWGYKRFWFSEHHNMRAISTAATSVALGFVAEGTSTIRIGSGGIMLPNHAPLVIAEQFGTLESLYPGRVDLGLGRAPGTDPRTMRALRRDQTASSTFPSDVQELQAYFEPAAQGQSVTAVPGEGLRVPLWILGSSLFGAQLAAQLGLPYAFASHFAPQALHEALRVYNATFQPSDQLEKPYSMAGVNVFVADTDAEARKLFTTMQTAFLGTLRGSRGLLAPPVEPSSLDTKWRPGEKEQLDSMLRYSFVGSKETVKPQIEDFVARTGVDELMVSTMIHDPQARLNSYQGLAEIFGLEGPNA</sequence>
<dbReference type="SUPFAM" id="SSF51679">
    <property type="entry name" value="Bacterial luciferase-like"/>
    <property type="match status" value="1"/>
</dbReference>
<dbReference type="InterPro" id="IPR050766">
    <property type="entry name" value="Bact_Lucif_Oxidored"/>
</dbReference>
<organism evidence="3 4">
    <name type="scientific">Nocardiopsis kunsanensis</name>
    <dbReference type="NCBI Taxonomy" id="141693"/>
    <lineage>
        <taxon>Bacteria</taxon>
        <taxon>Bacillati</taxon>
        <taxon>Actinomycetota</taxon>
        <taxon>Actinomycetes</taxon>
        <taxon>Streptosporangiales</taxon>
        <taxon>Nocardiopsidaceae</taxon>
        <taxon>Nocardiopsis</taxon>
    </lineage>
</organism>
<reference evidence="3 4" key="1">
    <citation type="journal article" date="2014" name="Int. J. Syst. Evol. Microbiol.">
        <title>Complete genome sequence of Corynebacterium casei LMG S-19264T (=DSM 44701T), isolated from a smear-ripened cheese.</title>
        <authorList>
            <consortium name="US DOE Joint Genome Institute (JGI-PGF)"/>
            <person name="Walter F."/>
            <person name="Albersmeier A."/>
            <person name="Kalinowski J."/>
            <person name="Ruckert C."/>
        </authorList>
    </citation>
    <scope>NUCLEOTIDE SEQUENCE [LARGE SCALE GENOMIC DNA]</scope>
    <source>
        <strain evidence="3 4">KCTC 19473</strain>
    </source>
</reference>
<dbReference type="AlphaFoldDB" id="A0A918XBC6"/>
<dbReference type="CDD" id="cd00347">
    <property type="entry name" value="Flavin_utilizing_monoxygenases"/>
    <property type="match status" value="1"/>
</dbReference>
<dbReference type="GO" id="GO:0016705">
    <property type="term" value="F:oxidoreductase activity, acting on paired donors, with incorporation or reduction of molecular oxygen"/>
    <property type="evidence" value="ECO:0007669"/>
    <property type="project" value="InterPro"/>
</dbReference>
<dbReference type="PANTHER" id="PTHR30137:SF6">
    <property type="entry name" value="LUCIFERASE-LIKE MONOOXYGENASE"/>
    <property type="match status" value="1"/>
</dbReference>
<feature type="domain" description="Luciferase-like" evidence="2">
    <location>
        <begin position="17"/>
        <end position="305"/>
    </location>
</feature>
<dbReference type="GO" id="GO:0005829">
    <property type="term" value="C:cytosol"/>
    <property type="evidence" value="ECO:0007669"/>
    <property type="project" value="TreeGrafter"/>
</dbReference>
<dbReference type="NCBIfam" id="TIGR03558">
    <property type="entry name" value="oxido_grp_1"/>
    <property type="match status" value="1"/>
</dbReference>
<dbReference type="Gene3D" id="3.20.20.30">
    <property type="entry name" value="Luciferase-like domain"/>
    <property type="match status" value="1"/>
</dbReference>
<evidence type="ECO:0000256" key="1">
    <source>
        <dbReference type="ARBA" id="ARBA00007789"/>
    </source>
</evidence>
<proteinExistence type="predicted"/>
<evidence type="ECO:0000313" key="3">
    <source>
        <dbReference type="EMBL" id="GHD21609.1"/>
    </source>
</evidence>
<name>A0A918XBC6_9ACTN</name>
<dbReference type="PANTHER" id="PTHR30137">
    <property type="entry name" value="LUCIFERASE-LIKE MONOOXYGENASE"/>
    <property type="match status" value="1"/>
</dbReference>
<dbReference type="RefSeq" id="WP_017576298.1">
    <property type="nucleotide sequence ID" value="NZ_BMXL01000005.1"/>
</dbReference>
<dbReference type="FunFam" id="3.20.20.30:FF:000002">
    <property type="entry name" value="LLM class flavin-dependent oxidoreductase"/>
    <property type="match status" value="1"/>
</dbReference>